<dbReference type="Proteomes" id="UP000663828">
    <property type="component" value="Unassembled WGS sequence"/>
</dbReference>
<keyword evidence="3" id="KW-1185">Reference proteome</keyword>
<reference evidence="1" key="1">
    <citation type="submission" date="2021-02" db="EMBL/GenBank/DDBJ databases">
        <authorList>
            <person name="Nowell W R."/>
        </authorList>
    </citation>
    <scope>NUCLEOTIDE SEQUENCE</scope>
</reference>
<protein>
    <submittedName>
        <fullName evidence="1">Uncharacterized protein</fullName>
    </submittedName>
</protein>
<dbReference type="EMBL" id="CAJNOR010002161">
    <property type="protein sequence ID" value="CAF1256325.1"/>
    <property type="molecule type" value="Genomic_DNA"/>
</dbReference>
<evidence type="ECO:0000313" key="3">
    <source>
        <dbReference type="Proteomes" id="UP000663828"/>
    </source>
</evidence>
<dbReference type="Proteomes" id="UP000663852">
    <property type="component" value="Unassembled WGS sequence"/>
</dbReference>
<dbReference type="InterPro" id="IPR036691">
    <property type="entry name" value="Endo/exonu/phosph_ase_sf"/>
</dbReference>
<dbReference type="OrthoDB" id="8069600at2759"/>
<gene>
    <name evidence="2" type="ORF">EDS130_LOCUS43179</name>
    <name evidence="1" type="ORF">XAT740_LOCUS26534</name>
</gene>
<evidence type="ECO:0000313" key="2">
    <source>
        <dbReference type="EMBL" id="CAF1509959.1"/>
    </source>
</evidence>
<comment type="caution">
    <text evidence="1">The sequence shown here is derived from an EMBL/GenBank/DDBJ whole genome shotgun (WGS) entry which is preliminary data.</text>
</comment>
<accession>A0A815AIF4</accession>
<dbReference type="Gene3D" id="3.60.10.10">
    <property type="entry name" value="Endonuclease/exonuclease/phosphatase"/>
    <property type="match status" value="1"/>
</dbReference>
<name>A0A815AIF4_ADIRI</name>
<dbReference type="EMBL" id="CAJNOJ010000687">
    <property type="protein sequence ID" value="CAF1509959.1"/>
    <property type="molecule type" value="Genomic_DNA"/>
</dbReference>
<evidence type="ECO:0000313" key="1">
    <source>
        <dbReference type="EMBL" id="CAF1256325.1"/>
    </source>
</evidence>
<dbReference type="SUPFAM" id="SSF56219">
    <property type="entry name" value="DNase I-like"/>
    <property type="match status" value="1"/>
</dbReference>
<dbReference type="AlphaFoldDB" id="A0A815AIF4"/>
<organism evidence="1 3">
    <name type="scientific">Adineta ricciae</name>
    <name type="common">Rotifer</name>
    <dbReference type="NCBI Taxonomy" id="249248"/>
    <lineage>
        <taxon>Eukaryota</taxon>
        <taxon>Metazoa</taxon>
        <taxon>Spiralia</taxon>
        <taxon>Gnathifera</taxon>
        <taxon>Rotifera</taxon>
        <taxon>Eurotatoria</taxon>
        <taxon>Bdelloidea</taxon>
        <taxon>Adinetida</taxon>
        <taxon>Adinetidae</taxon>
        <taxon>Adineta</taxon>
    </lineage>
</organism>
<sequence length="148" mass="16701">MLNSCSYMSMLLVNVASLGKYLAEVFELIQSTFPPIIILKGTYHKDNIAKRFTSHFFSHNVITSKGSNDFRGVLIAIHKSIECRRHDEFNGVNNLIVLEVGMGNKTFQLVSCYSPPNEKLSFDTFDSILDANSIKSTYRLLENLEATD</sequence>
<proteinExistence type="predicted"/>